<sequence length="73" mass="8242">MDDKIEISTDYIQLGQFLKLANIVESGGMVKVFLSEYEVYVNNELENRRGRKLYAGDVVEIPGLGSFEVVREG</sequence>
<accession>A0ABQ1PCZ3</accession>
<protein>
    <recommendedName>
        <fullName evidence="4">S4 domain protein YaaA</fullName>
    </recommendedName>
</protein>
<dbReference type="EMBL" id="BMCJ01000005">
    <property type="protein sequence ID" value="GGC94803.1"/>
    <property type="molecule type" value="Genomic_DNA"/>
</dbReference>
<dbReference type="SUPFAM" id="SSF55174">
    <property type="entry name" value="Alpha-L RNA-binding motif"/>
    <property type="match status" value="1"/>
</dbReference>
<keyword evidence="1" id="KW-0694">RNA-binding</keyword>
<proteinExistence type="predicted"/>
<keyword evidence="3" id="KW-1185">Reference proteome</keyword>
<dbReference type="RefSeq" id="WP_062443639.1">
    <property type="nucleotide sequence ID" value="NZ_BMCJ01000005.1"/>
</dbReference>
<name>A0ABQ1PCZ3_9BACI</name>
<dbReference type="Gene3D" id="3.10.290.10">
    <property type="entry name" value="RNA-binding S4 domain"/>
    <property type="match status" value="1"/>
</dbReference>
<dbReference type="PROSITE" id="PS50889">
    <property type="entry name" value="S4"/>
    <property type="match status" value="1"/>
</dbReference>
<evidence type="ECO:0008006" key="4">
    <source>
        <dbReference type="Google" id="ProtNLM"/>
    </source>
</evidence>
<comment type="caution">
    <text evidence="2">The sequence shown here is derived from an EMBL/GenBank/DDBJ whole genome shotgun (WGS) entry which is preliminary data.</text>
</comment>
<reference evidence="3" key="1">
    <citation type="journal article" date="2019" name="Int. J. Syst. Evol. Microbiol.">
        <title>The Global Catalogue of Microorganisms (GCM) 10K type strain sequencing project: providing services to taxonomists for standard genome sequencing and annotation.</title>
        <authorList>
            <consortium name="The Broad Institute Genomics Platform"/>
            <consortium name="The Broad Institute Genome Sequencing Center for Infectious Disease"/>
            <person name="Wu L."/>
            <person name="Ma J."/>
        </authorList>
    </citation>
    <scope>NUCLEOTIDE SEQUENCE [LARGE SCALE GENOMIC DNA]</scope>
    <source>
        <strain evidence="3">CCM 7282</strain>
    </source>
</reference>
<evidence type="ECO:0000313" key="2">
    <source>
        <dbReference type="EMBL" id="GGC94803.1"/>
    </source>
</evidence>
<dbReference type="InterPro" id="IPR036986">
    <property type="entry name" value="S4_RNA-bd_sf"/>
</dbReference>
<dbReference type="InterPro" id="IPR014330">
    <property type="entry name" value="RNA-bd_S4-rel_YaaA"/>
</dbReference>
<organism evidence="2 3">
    <name type="scientific">Thalassobacillus devorans</name>
    <dbReference type="NCBI Taxonomy" id="279813"/>
    <lineage>
        <taxon>Bacteria</taxon>
        <taxon>Bacillati</taxon>
        <taxon>Bacillota</taxon>
        <taxon>Bacilli</taxon>
        <taxon>Bacillales</taxon>
        <taxon>Bacillaceae</taxon>
        <taxon>Thalassobacillus</taxon>
    </lineage>
</organism>
<gene>
    <name evidence="2" type="ORF">GCM10007216_26910</name>
</gene>
<dbReference type="Pfam" id="PF13275">
    <property type="entry name" value="S4_2"/>
    <property type="match status" value="1"/>
</dbReference>
<evidence type="ECO:0000256" key="1">
    <source>
        <dbReference type="PROSITE-ProRule" id="PRU00182"/>
    </source>
</evidence>
<dbReference type="NCBIfam" id="TIGR02988">
    <property type="entry name" value="YaaA_near_RecF"/>
    <property type="match status" value="1"/>
</dbReference>
<dbReference type="Proteomes" id="UP000619534">
    <property type="component" value="Unassembled WGS sequence"/>
</dbReference>
<evidence type="ECO:0000313" key="3">
    <source>
        <dbReference type="Proteomes" id="UP000619534"/>
    </source>
</evidence>